<dbReference type="InterPro" id="IPR013783">
    <property type="entry name" value="Ig-like_fold"/>
</dbReference>
<dbReference type="EMBL" id="JAAATY010000022">
    <property type="protein sequence ID" value="NRN68747.1"/>
    <property type="molecule type" value="Genomic_DNA"/>
</dbReference>
<feature type="transmembrane region" description="Helical" evidence="4">
    <location>
        <begin position="676"/>
        <end position="696"/>
    </location>
</feature>
<gene>
    <name evidence="6" type="ORF">GC106_59940</name>
</gene>
<feature type="domain" description="Fibronectin type-III" evidence="5">
    <location>
        <begin position="468"/>
        <end position="562"/>
    </location>
</feature>
<protein>
    <submittedName>
        <fullName evidence="6">Fibronectin type III domain-containing protein</fullName>
    </submittedName>
</protein>
<organism evidence="6 7">
    <name type="scientific">Kibdelosporangium persicum</name>
    <dbReference type="NCBI Taxonomy" id="2698649"/>
    <lineage>
        <taxon>Bacteria</taxon>
        <taxon>Bacillati</taxon>
        <taxon>Actinomycetota</taxon>
        <taxon>Actinomycetes</taxon>
        <taxon>Pseudonocardiales</taxon>
        <taxon>Pseudonocardiaceae</taxon>
        <taxon>Kibdelosporangium</taxon>
    </lineage>
</organism>
<dbReference type="InterPro" id="IPR015943">
    <property type="entry name" value="WD40/YVTN_repeat-like_dom_sf"/>
</dbReference>
<feature type="compositionally biased region" description="Low complexity" evidence="3">
    <location>
        <begin position="417"/>
        <end position="430"/>
    </location>
</feature>
<dbReference type="Gene3D" id="2.130.10.10">
    <property type="entry name" value="YVTN repeat-like/Quinoprotein amine dehydrogenase"/>
    <property type="match status" value="1"/>
</dbReference>
<feature type="compositionally biased region" description="Basic and acidic residues" evidence="3">
    <location>
        <begin position="366"/>
        <end position="391"/>
    </location>
</feature>
<keyword evidence="2" id="KW-0119">Carbohydrate metabolism</keyword>
<dbReference type="Gene3D" id="2.60.40.10">
    <property type="entry name" value="Immunoglobulins"/>
    <property type="match status" value="2"/>
</dbReference>
<dbReference type="Proteomes" id="UP000763557">
    <property type="component" value="Unassembled WGS sequence"/>
</dbReference>
<feature type="transmembrane region" description="Helical" evidence="4">
    <location>
        <begin position="21"/>
        <end position="42"/>
    </location>
</feature>
<keyword evidence="1" id="KW-0378">Hydrolase</keyword>
<sequence length="706" mass="73905">MTGRVSGPLSRFRGLVKPWGSKAATLVVIGVVVAGTVVGVLFGDGVARTIVDISDGSTWLADDSRGQVVQVNPSTGKPEARVAVGQPGSDLDVRQRDGRLMVVNRRTGEVTSIDLATLLASGRRQVTAGDAAEVLLDKNRMYVVDRDKGTITNVDPASTQTIGEEWRSPTPLADAAVDGASRVWAIDKDGRLSEVAWSDDATRFVEQQQQRPVRGAGGGQSALVAHDRGVTVLGPDQGVVVQVDTGHDRAIAVPGLKTPLWAADASPADLVPAAVESSGTVIVVRADQVLEVRVTDIGCRKPTKPAVLHDLLYVPCSGARKVIVLDKDGRRARADIVTPEGGEPELVLDDGRLIVNVPGASTAVVVDHDGSTRTVDTKDPNGRVRDVDGRETPPPPPPPAQADTPAAPPPGQGPGNAVTVVTQPAVTAPPVTAPPAATPPPPPPPSTTRTTPTTTTVPPPPPTPEEVRPKSVTATARADGSVLVTWTPGPKRPERFQVLLNGTTPALVTQVPGTATSAVLTTVKPGTTGTFFVIGVPPGHPQGTGLPTSPASNAVTVFTRPGPPTSLTIVRANFEDGRLYVWVRWQPAEPNGRTVTAYRLVGRASNGETYRDDDAKLETFRRGALSRYACGSDCFLAGIKVEIEVTAVNEAGAGQPAKIEWEHEGVPRQRSGNGPIPVVPVAIPSLLSGLTGLIAGRRRRRKEASR</sequence>
<name>A0ABX2FCY1_9PSEU</name>
<keyword evidence="7" id="KW-1185">Reference proteome</keyword>
<evidence type="ECO:0000256" key="2">
    <source>
        <dbReference type="ARBA" id="ARBA00023326"/>
    </source>
</evidence>
<proteinExistence type="predicted"/>
<feature type="compositionally biased region" description="Low complexity" evidence="3">
    <location>
        <begin position="447"/>
        <end position="456"/>
    </location>
</feature>
<keyword evidence="4" id="KW-0472">Membrane</keyword>
<evidence type="ECO:0000256" key="3">
    <source>
        <dbReference type="SAM" id="MobiDB-lite"/>
    </source>
</evidence>
<keyword evidence="4" id="KW-1133">Transmembrane helix</keyword>
<keyword evidence="1" id="KW-0326">Glycosidase</keyword>
<feature type="compositionally biased region" description="Pro residues" evidence="3">
    <location>
        <begin position="392"/>
        <end position="412"/>
    </location>
</feature>
<evidence type="ECO:0000313" key="6">
    <source>
        <dbReference type="EMBL" id="NRN68747.1"/>
    </source>
</evidence>
<feature type="compositionally biased region" description="Pro residues" evidence="3">
    <location>
        <begin position="431"/>
        <end position="446"/>
    </location>
</feature>
<evidence type="ECO:0000259" key="5">
    <source>
        <dbReference type="PROSITE" id="PS50853"/>
    </source>
</evidence>
<keyword evidence="4" id="KW-0812">Transmembrane</keyword>
<accession>A0ABX2FCY1</accession>
<dbReference type="RefSeq" id="WP_173138242.1">
    <property type="nucleotide sequence ID" value="NZ_CBCSGW010000068.1"/>
</dbReference>
<dbReference type="InterPro" id="IPR003961">
    <property type="entry name" value="FN3_dom"/>
</dbReference>
<evidence type="ECO:0000256" key="1">
    <source>
        <dbReference type="ARBA" id="ARBA00023295"/>
    </source>
</evidence>
<evidence type="ECO:0000313" key="7">
    <source>
        <dbReference type="Proteomes" id="UP000763557"/>
    </source>
</evidence>
<dbReference type="PROSITE" id="PS50853">
    <property type="entry name" value="FN3"/>
    <property type="match status" value="1"/>
</dbReference>
<dbReference type="InterPro" id="IPR036116">
    <property type="entry name" value="FN3_sf"/>
</dbReference>
<dbReference type="SUPFAM" id="SSF63825">
    <property type="entry name" value="YWTD domain"/>
    <property type="match status" value="1"/>
</dbReference>
<keyword evidence="2" id="KW-0624">Polysaccharide degradation</keyword>
<comment type="caution">
    <text evidence="6">The sequence shown here is derived from an EMBL/GenBank/DDBJ whole genome shotgun (WGS) entry which is preliminary data.</text>
</comment>
<reference evidence="6 7" key="1">
    <citation type="submission" date="2020-01" db="EMBL/GenBank/DDBJ databases">
        <title>Kibdelosporangium persica a novel Actinomycetes from a hot desert in Iran.</title>
        <authorList>
            <person name="Safaei N."/>
            <person name="Zaburannyi N."/>
            <person name="Mueller R."/>
            <person name="Wink J."/>
        </authorList>
    </citation>
    <scope>NUCLEOTIDE SEQUENCE [LARGE SCALE GENOMIC DNA]</scope>
    <source>
        <strain evidence="6 7">4NS15</strain>
    </source>
</reference>
<feature type="region of interest" description="Disordered" evidence="3">
    <location>
        <begin position="365"/>
        <end position="475"/>
    </location>
</feature>
<evidence type="ECO:0000256" key="4">
    <source>
        <dbReference type="SAM" id="Phobius"/>
    </source>
</evidence>
<dbReference type="SUPFAM" id="SSF49265">
    <property type="entry name" value="Fibronectin type III"/>
    <property type="match status" value="1"/>
</dbReference>